<feature type="compositionally biased region" description="Polar residues" evidence="1">
    <location>
        <begin position="72"/>
        <end position="81"/>
    </location>
</feature>
<dbReference type="RefSeq" id="XP_044549675.1">
    <property type="nucleotide sequence ID" value="XM_044693031.1"/>
</dbReference>
<keyword evidence="3" id="KW-1185">Reference proteome</keyword>
<comment type="caution">
    <text evidence="2">The sequence shown here is derived from an EMBL/GenBank/DDBJ whole genome shotgun (WGS) entry which is preliminary data.</text>
</comment>
<dbReference type="Proteomes" id="UP000816034">
    <property type="component" value="Unassembled WGS sequence"/>
</dbReference>
<evidence type="ECO:0000313" key="2">
    <source>
        <dbReference type="EMBL" id="KAG2385682.1"/>
    </source>
</evidence>
<sequence>MPSTRRMNSTPQPALAVKTTTPASCPFNFESMSFEDMMSAASQYTDNAFSFESSIYTSSATSTPNNKKRKTMASSSASSYEEFNDNCHLSNDRSETKDEDELSLEIPSTKKSKIVESYTANMSPTKKQVPLIRLSEKKTQEAFPTDPLKADTSSISALSLNMKDCFSHIENIMSELNNDETFGSLCVSSNNIFSKADMDHALSLLNQ</sequence>
<dbReference type="EMBL" id="PYSW02000018">
    <property type="protein sequence ID" value="KAG2385682.1"/>
    <property type="molecule type" value="Genomic_DNA"/>
</dbReference>
<name>A0AA88GRG5_NAELO</name>
<evidence type="ECO:0000256" key="1">
    <source>
        <dbReference type="SAM" id="MobiDB-lite"/>
    </source>
</evidence>
<gene>
    <name evidence="2" type="ORF">C9374_003497</name>
</gene>
<proteinExistence type="predicted"/>
<reference evidence="2 3" key="1">
    <citation type="journal article" date="2018" name="BMC Genomics">
        <title>The genome of Naegleria lovaniensis, the basis for a comparative approach to unravel pathogenicity factors of the human pathogenic amoeba N. fowleri.</title>
        <authorList>
            <person name="Liechti N."/>
            <person name="Schurch N."/>
            <person name="Bruggmann R."/>
            <person name="Wittwer M."/>
        </authorList>
    </citation>
    <scope>NUCLEOTIDE SEQUENCE [LARGE SCALE GENOMIC DNA]</scope>
    <source>
        <strain evidence="2 3">ATCC 30569</strain>
    </source>
</reference>
<evidence type="ECO:0000313" key="3">
    <source>
        <dbReference type="Proteomes" id="UP000816034"/>
    </source>
</evidence>
<dbReference type="GeneID" id="68095952"/>
<organism evidence="2 3">
    <name type="scientific">Naegleria lovaniensis</name>
    <name type="common">Amoeba</name>
    <dbReference type="NCBI Taxonomy" id="51637"/>
    <lineage>
        <taxon>Eukaryota</taxon>
        <taxon>Discoba</taxon>
        <taxon>Heterolobosea</taxon>
        <taxon>Tetramitia</taxon>
        <taxon>Eutetramitia</taxon>
        <taxon>Vahlkampfiidae</taxon>
        <taxon>Naegleria</taxon>
    </lineage>
</organism>
<feature type="region of interest" description="Disordered" evidence="1">
    <location>
        <begin position="58"/>
        <end position="101"/>
    </location>
</feature>
<accession>A0AA88GRG5</accession>
<dbReference type="AlphaFoldDB" id="A0AA88GRG5"/>
<protein>
    <submittedName>
        <fullName evidence="2">Uncharacterized protein</fullName>
    </submittedName>
</protein>